<dbReference type="EMBL" id="DVHL01000044">
    <property type="protein sequence ID" value="HIR66322.1"/>
    <property type="molecule type" value="Genomic_DNA"/>
</dbReference>
<evidence type="ECO:0000313" key="4">
    <source>
        <dbReference type="EMBL" id="HIR66322.1"/>
    </source>
</evidence>
<dbReference type="Proteomes" id="UP000824200">
    <property type="component" value="Unassembled WGS sequence"/>
</dbReference>
<keyword evidence="3" id="KW-0175">Coiled coil</keyword>
<gene>
    <name evidence="4" type="ORF">IAC95_05535</name>
</gene>
<evidence type="ECO:0000256" key="3">
    <source>
        <dbReference type="SAM" id="Coils"/>
    </source>
</evidence>
<feature type="coiled-coil region" evidence="3">
    <location>
        <begin position="48"/>
        <end position="75"/>
    </location>
</feature>
<dbReference type="AlphaFoldDB" id="A0A9D1J8V8"/>
<evidence type="ECO:0000256" key="1">
    <source>
        <dbReference type="ARBA" id="ARBA00008720"/>
    </source>
</evidence>
<dbReference type="Gene3D" id="1.10.10.10">
    <property type="entry name" value="Winged helix-like DNA-binding domain superfamily/Winged helix DNA-binding domain"/>
    <property type="match status" value="1"/>
</dbReference>
<evidence type="ECO:0000313" key="5">
    <source>
        <dbReference type="Proteomes" id="UP000824200"/>
    </source>
</evidence>
<comment type="similarity">
    <text evidence="1">Belongs to the UPF0122 family.</text>
</comment>
<sequence>MALSKLQLSQLLSTYGAMLTQKQREIVAMYCDCDCTLSEVASEQGISRQAVRDTVVKAEKTLTTLENELHIAQLARDLLVAVEEENYARVTQIAKKFVGKE</sequence>
<dbReference type="PANTHER" id="PTHR40083">
    <property type="entry name" value="UPF0122 PROTEIN CBO2450/CLC_2298"/>
    <property type="match status" value="1"/>
</dbReference>
<dbReference type="PANTHER" id="PTHR40083:SF1">
    <property type="entry name" value="UPF0122 PROTEIN YLXM"/>
    <property type="match status" value="1"/>
</dbReference>
<dbReference type="Pfam" id="PF04297">
    <property type="entry name" value="UPF0122"/>
    <property type="match status" value="1"/>
</dbReference>
<dbReference type="SUPFAM" id="SSF88659">
    <property type="entry name" value="Sigma3 and sigma4 domains of RNA polymerase sigma factors"/>
    <property type="match status" value="1"/>
</dbReference>
<reference evidence="4" key="2">
    <citation type="journal article" date="2021" name="PeerJ">
        <title>Extensive microbial diversity within the chicken gut microbiome revealed by metagenomics and culture.</title>
        <authorList>
            <person name="Gilroy R."/>
            <person name="Ravi A."/>
            <person name="Getino M."/>
            <person name="Pursley I."/>
            <person name="Horton D.L."/>
            <person name="Alikhan N.F."/>
            <person name="Baker D."/>
            <person name="Gharbi K."/>
            <person name="Hall N."/>
            <person name="Watson M."/>
            <person name="Adriaenssens E.M."/>
            <person name="Foster-Nyarko E."/>
            <person name="Jarju S."/>
            <person name="Secka A."/>
            <person name="Antonio M."/>
            <person name="Oren A."/>
            <person name="Chaudhuri R.R."/>
            <person name="La Ragione R."/>
            <person name="Hildebrand F."/>
            <person name="Pallen M.J."/>
        </authorList>
    </citation>
    <scope>NUCLEOTIDE SEQUENCE</scope>
    <source>
        <strain evidence="4">CHK121-14286</strain>
    </source>
</reference>
<dbReference type="InterPro" id="IPR007394">
    <property type="entry name" value="UPF0122"/>
</dbReference>
<protein>
    <submittedName>
        <fullName evidence="4">Uncharacterized protein</fullName>
    </submittedName>
</protein>
<comment type="caution">
    <text evidence="4">The sequence shown here is derived from an EMBL/GenBank/DDBJ whole genome shotgun (WGS) entry which is preliminary data.</text>
</comment>
<dbReference type="InterPro" id="IPR013324">
    <property type="entry name" value="RNA_pol_sigma_r3/r4-like"/>
</dbReference>
<organism evidence="4 5">
    <name type="scientific">Candidatus Fimimonas gallinarum</name>
    <dbReference type="NCBI Taxonomy" id="2840821"/>
    <lineage>
        <taxon>Bacteria</taxon>
        <taxon>Pseudomonadati</taxon>
        <taxon>Myxococcota</taxon>
        <taxon>Myxococcia</taxon>
        <taxon>Myxococcales</taxon>
        <taxon>Cystobacterineae</taxon>
        <taxon>Myxococcaceae</taxon>
        <taxon>Myxococcaceae incertae sedis</taxon>
        <taxon>Candidatus Fimimonas</taxon>
    </lineage>
</organism>
<dbReference type="InterPro" id="IPR036388">
    <property type="entry name" value="WH-like_DNA-bd_sf"/>
</dbReference>
<name>A0A9D1J8V8_9BACT</name>
<comment type="function">
    <text evidence="2">Might take part in the signal recognition particle (SRP) pathway. This is inferred from the conservation of its genetic proximity to ftsY/ffh. May be a regulatory protein.</text>
</comment>
<evidence type="ECO:0000256" key="2">
    <source>
        <dbReference type="ARBA" id="ARBA00024764"/>
    </source>
</evidence>
<reference evidence="4" key="1">
    <citation type="submission" date="2020-10" db="EMBL/GenBank/DDBJ databases">
        <authorList>
            <person name="Gilroy R."/>
        </authorList>
    </citation>
    <scope>NUCLEOTIDE SEQUENCE</scope>
    <source>
        <strain evidence="4">CHK121-14286</strain>
    </source>
</reference>
<accession>A0A9D1J8V8</accession>
<proteinExistence type="inferred from homology"/>